<gene>
    <name evidence="1" type="ORF">N3K66_007002</name>
</gene>
<proteinExistence type="predicted"/>
<accession>A0ACC0UWX8</accession>
<dbReference type="EMBL" id="CM047945">
    <property type="protein sequence ID" value="KAI9898642.1"/>
    <property type="molecule type" value="Genomic_DNA"/>
</dbReference>
<sequence length="850" mass="93562">MDLSTTPPPPPSSNHQQQHNHNPGQSTTATNNGATTSLNTNIPPAPGYSSPSRPPKKSATTCTTCRARKVRCNGVRPLCSNCQRLGFPCSYDDDSTDPAAAAAAWSMALPRRRVKQACLSCHSRKARCSGHMPSCDRCRAQGLECIYRPTKRARVSTKSLSGGRSPQSHDEDGRDDGQGDSDPGFLDTTRATTPNNFNGDMYGAAPRMPTMAMDPGHQAPPYHSPLPDESFDALVGRTFDKFFRHVHHIPMFSFLHRASLMEQYHTGKVDKSLLLALVGITSVLTDMGRGMIEYGERCITEAEHLILSDFARPSTFKVQALVFMIKHRILSNRFPNAFVLLSLASRFAFALRLNFDSPQVCFLAQESRRRLVWSLYCIDAGISSGNRDYSLWRAERVFVGLPCNERNFEFDLPQETEKLIPESNEPRSEQAEDIGSLALHIRIQHIRKKINEFAKEVKESLDTRPVRPSDLQTRVLSLHGELEDFAGHLPVSFQFSENSLRLRAYSPRICVFIMIHVWWRQCHCDLYRLGLIGLREALPTNELSKFDESFIKHCQRQCVDHSIAMASIFSSMQRLGAKPVADLDLGFCAYHCARMLRYAYHANSGNLNLSSDTIMEHLRACLQVVKECCSGAASEGIRRDIEVIISQGLGARTSPSRTTSPPPQPNRHSRNRNGFGHSISRQNNPSTNSNGNTSNQNAAVLRDVDMPPEDTAMESPPSATLSVGLNRDGNTANGNFASNPTPISNPALSQPMISGDPWPGDAQIPADLVSSKGTPQQSQPQDDFPSTGAPSELNSAYEGAVDNLGLDNGIDYAMGIDMNMWTPGQSTAAPTGSDAEWTNADFMHGTGVGV</sequence>
<comment type="caution">
    <text evidence="1">The sequence shown here is derived from an EMBL/GenBank/DDBJ whole genome shotgun (WGS) entry which is preliminary data.</text>
</comment>
<dbReference type="Proteomes" id="UP001163324">
    <property type="component" value="Chromosome 6"/>
</dbReference>
<evidence type="ECO:0000313" key="2">
    <source>
        <dbReference type="Proteomes" id="UP001163324"/>
    </source>
</evidence>
<protein>
    <submittedName>
        <fullName evidence="1">Uncharacterized protein</fullName>
    </submittedName>
</protein>
<keyword evidence="2" id="KW-1185">Reference proteome</keyword>
<name>A0ACC0UWX8_9HYPO</name>
<evidence type="ECO:0000313" key="1">
    <source>
        <dbReference type="EMBL" id="KAI9898642.1"/>
    </source>
</evidence>
<reference evidence="1" key="1">
    <citation type="submission" date="2022-10" db="EMBL/GenBank/DDBJ databases">
        <title>Complete Genome of Trichothecium roseum strain YXFP-22015, a Plant Pathogen Isolated from Citrus.</title>
        <authorList>
            <person name="Wang Y."/>
            <person name="Zhu L."/>
        </authorList>
    </citation>
    <scope>NUCLEOTIDE SEQUENCE</scope>
    <source>
        <strain evidence="1">YXFP-22015</strain>
    </source>
</reference>
<organism evidence="1 2">
    <name type="scientific">Trichothecium roseum</name>
    <dbReference type="NCBI Taxonomy" id="47278"/>
    <lineage>
        <taxon>Eukaryota</taxon>
        <taxon>Fungi</taxon>
        <taxon>Dikarya</taxon>
        <taxon>Ascomycota</taxon>
        <taxon>Pezizomycotina</taxon>
        <taxon>Sordariomycetes</taxon>
        <taxon>Hypocreomycetidae</taxon>
        <taxon>Hypocreales</taxon>
        <taxon>Hypocreales incertae sedis</taxon>
        <taxon>Trichothecium</taxon>
    </lineage>
</organism>